<sequence length="174" mass="18398">MAGALDAPRVVGAAFGEVFQKVKHVGDQTIMFNKSILKSLESTVDGIAPEMQNWPPLPASIRKRRHKKQRRQLEGPPGNPAEVIELSSDAPPSQTTPVAQVEPTAQVELAAQAEPAAQAEITAQAEPAAQAEITTQVEPATQAEIAAQAEPAAQAELPATPTNAKALLPIYLLF</sequence>
<protein>
    <submittedName>
        <fullName evidence="2">Uncharacterized protein</fullName>
    </submittedName>
</protein>
<evidence type="ECO:0000313" key="2">
    <source>
        <dbReference type="EMBL" id="KAK4594954.1"/>
    </source>
</evidence>
<dbReference type="Proteomes" id="UP001324115">
    <property type="component" value="Unassembled WGS sequence"/>
</dbReference>
<dbReference type="AlphaFoldDB" id="A0AAN7IZA3"/>
<evidence type="ECO:0000256" key="1">
    <source>
        <dbReference type="SAM" id="MobiDB-lite"/>
    </source>
</evidence>
<organism evidence="2 3">
    <name type="scientific">Quercus rubra</name>
    <name type="common">Northern red oak</name>
    <name type="synonym">Quercus borealis</name>
    <dbReference type="NCBI Taxonomy" id="3512"/>
    <lineage>
        <taxon>Eukaryota</taxon>
        <taxon>Viridiplantae</taxon>
        <taxon>Streptophyta</taxon>
        <taxon>Embryophyta</taxon>
        <taxon>Tracheophyta</taxon>
        <taxon>Spermatophyta</taxon>
        <taxon>Magnoliopsida</taxon>
        <taxon>eudicotyledons</taxon>
        <taxon>Gunneridae</taxon>
        <taxon>Pentapetalae</taxon>
        <taxon>rosids</taxon>
        <taxon>fabids</taxon>
        <taxon>Fagales</taxon>
        <taxon>Fagaceae</taxon>
        <taxon>Quercus</taxon>
    </lineage>
</organism>
<keyword evidence="3" id="KW-1185">Reference proteome</keyword>
<dbReference type="EMBL" id="JAXUIC010000004">
    <property type="protein sequence ID" value="KAK4594954.1"/>
    <property type="molecule type" value="Genomic_DNA"/>
</dbReference>
<accession>A0AAN7IZA3</accession>
<reference evidence="2 3" key="1">
    <citation type="journal article" date="2023" name="G3 (Bethesda)">
        <title>A haplotype-resolved chromosome-scale genome for Quercus rubra L. provides insights into the genetics of adaptive traits for red oak species.</title>
        <authorList>
            <person name="Kapoor B."/>
            <person name="Jenkins J."/>
            <person name="Schmutz J."/>
            <person name="Zhebentyayeva T."/>
            <person name="Kuelheim C."/>
            <person name="Coggeshall M."/>
            <person name="Heim C."/>
            <person name="Lasky J.R."/>
            <person name="Leites L."/>
            <person name="Islam-Faridi N."/>
            <person name="Romero-Severson J."/>
            <person name="DeLeo V.L."/>
            <person name="Lucas S.M."/>
            <person name="Lazic D."/>
            <person name="Gailing O."/>
            <person name="Carlson J."/>
            <person name="Staton M."/>
        </authorList>
    </citation>
    <scope>NUCLEOTIDE SEQUENCE [LARGE SCALE GENOMIC DNA]</scope>
    <source>
        <strain evidence="2">Pseudo-F2</strain>
    </source>
</reference>
<proteinExistence type="predicted"/>
<evidence type="ECO:0000313" key="3">
    <source>
        <dbReference type="Proteomes" id="UP001324115"/>
    </source>
</evidence>
<comment type="caution">
    <text evidence="2">The sequence shown here is derived from an EMBL/GenBank/DDBJ whole genome shotgun (WGS) entry which is preliminary data.</text>
</comment>
<gene>
    <name evidence="2" type="ORF">RGQ29_018619</name>
</gene>
<feature type="region of interest" description="Disordered" evidence="1">
    <location>
        <begin position="54"/>
        <end position="98"/>
    </location>
</feature>
<feature type="compositionally biased region" description="Basic residues" evidence="1">
    <location>
        <begin position="61"/>
        <end position="70"/>
    </location>
</feature>
<name>A0AAN7IZA3_QUERU</name>